<keyword evidence="6 10" id="KW-0812">Transmembrane</keyword>
<evidence type="ECO:0000313" key="11">
    <source>
        <dbReference type="EMBL" id="KKQ18398.1"/>
    </source>
</evidence>
<name>A0A0G0FH75_9BACT</name>
<gene>
    <name evidence="11" type="ORF">US31_C0005G0048</name>
</gene>
<keyword evidence="8 10" id="KW-1133">Transmembrane helix</keyword>
<dbReference type="PANTHER" id="PTHR12468">
    <property type="entry name" value="GPI MANNOSYLTRANSFERASE 2"/>
    <property type="match status" value="1"/>
</dbReference>
<keyword evidence="3" id="KW-0337">GPI-anchor biosynthesis</keyword>
<feature type="transmembrane region" description="Helical" evidence="10">
    <location>
        <begin position="275"/>
        <end position="296"/>
    </location>
</feature>
<dbReference type="InterPro" id="IPR007315">
    <property type="entry name" value="PIG-V/Gpi18"/>
</dbReference>
<feature type="transmembrane region" description="Helical" evidence="10">
    <location>
        <begin position="303"/>
        <end position="320"/>
    </location>
</feature>
<keyword evidence="7" id="KW-0256">Endoplasmic reticulum</keyword>
<evidence type="ECO:0000313" key="12">
    <source>
        <dbReference type="Proteomes" id="UP000034508"/>
    </source>
</evidence>
<evidence type="ECO:0000256" key="6">
    <source>
        <dbReference type="ARBA" id="ARBA00022692"/>
    </source>
</evidence>
<feature type="transmembrane region" description="Helical" evidence="10">
    <location>
        <begin position="12"/>
        <end position="36"/>
    </location>
</feature>
<dbReference type="UniPathway" id="UPA00196"/>
<protein>
    <recommendedName>
        <fullName evidence="13">Integral membrane protein</fullName>
    </recommendedName>
</protein>
<evidence type="ECO:0000256" key="1">
    <source>
        <dbReference type="ARBA" id="ARBA00004477"/>
    </source>
</evidence>
<dbReference type="GO" id="GO:0006506">
    <property type="term" value="P:GPI anchor biosynthetic process"/>
    <property type="evidence" value="ECO:0007669"/>
    <property type="project" value="UniProtKB-UniPathway"/>
</dbReference>
<dbReference type="PANTHER" id="PTHR12468:SF2">
    <property type="entry name" value="GPI MANNOSYLTRANSFERASE 2"/>
    <property type="match status" value="1"/>
</dbReference>
<feature type="transmembrane region" description="Helical" evidence="10">
    <location>
        <begin position="136"/>
        <end position="157"/>
    </location>
</feature>
<dbReference type="Pfam" id="PF04188">
    <property type="entry name" value="Mannosyl_trans2"/>
    <property type="match status" value="1"/>
</dbReference>
<comment type="pathway">
    <text evidence="2">Glycolipid biosynthesis; glycosylphosphatidylinositol-anchor biosynthesis.</text>
</comment>
<organism evidence="11 12">
    <name type="scientific">Berkelbacteria bacterium GW2011_GWA1_36_9</name>
    <dbReference type="NCBI Taxonomy" id="1618331"/>
    <lineage>
        <taxon>Bacteria</taxon>
        <taxon>Candidatus Berkelbacteria</taxon>
    </lineage>
</organism>
<feature type="transmembrane region" description="Helical" evidence="10">
    <location>
        <begin position="349"/>
        <end position="369"/>
    </location>
</feature>
<feature type="transmembrane region" description="Helical" evidence="10">
    <location>
        <begin position="209"/>
        <end position="229"/>
    </location>
</feature>
<evidence type="ECO:0000256" key="9">
    <source>
        <dbReference type="ARBA" id="ARBA00023136"/>
    </source>
</evidence>
<feature type="transmembrane region" description="Helical" evidence="10">
    <location>
        <begin position="177"/>
        <end position="197"/>
    </location>
</feature>
<comment type="subcellular location">
    <subcellularLocation>
        <location evidence="1">Endoplasmic reticulum membrane</location>
        <topology evidence="1">Multi-pass membrane protein</topology>
    </subcellularLocation>
</comment>
<dbReference type="GO" id="GO:0031501">
    <property type="term" value="C:mannosyltransferase complex"/>
    <property type="evidence" value="ECO:0007669"/>
    <property type="project" value="TreeGrafter"/>
</dbReference>
<dbReference type="GO" id="GO:0016020">
    <property type="term" value="C:membrane"/>
    <property type="evidence" value="ECO:0007669"/>
    <property type="project" value="GOC"/>
</dbReference>
<keyword evidence="9 10" id="KW-0472">Membrane</keyword>
<evidence type="ECO:0000256" key="5">
    <source>
        <dbReference type="ARBA" id="ARBA00022679"/>
    </source>
</evidence>
<reference evidence="11 12" key="1">
    <citation type="journal article" date="2015" name="Nature">
        <title>rRNA introns, odd ribosomes, and small enigmatic genomes across a large radiation of phyla.</title>
        <authorList>
            <person name="Brown C.T."/>
            <person name="Hug L.A."/>
            <person name="Thomas B.C."/>
            <person name="Sharon I."/>
            <person name="Castelle C.J."/>
            <person name="Singh A."/>
            <person name="Wilkins M.J."/>
            <person name="Williams K.H."/>
            <person name="Banfield J.F."/>
        </authorList>
    </citation>
    <scope>NUCLEOTIDE SEQUENCE [LARGE SCALE GENOMIC DNA]</scope>
</reference>
<evidence type="ECO:0000256" key="4">
    <source>
        <dbReference type="ARBA" id="ARBA00022676"/>
    </source>
</evidence>
<dbReference type="GO" id="GO:0004376">
    <property type="term" value="F:GPI mannosyltransferase activity"/>
    <property type="evidence" value="ECO:0007669"/>
    <property type="project" value="InterPro"/>
</dbReference>
<keyword evidence="5" id="KW-0808">Transferase</keyword>
<dbReference type="GO" id="GO:0000009">
    <property type="term" value="F:alpha-1,6-mannosyltransferase activity"/>
    <property type="evidence" value="ECO:0007669"/>
    <property type="project" value="InterPro"/>
</dbReference>
<accession>A0A0G0FH75</accession>
<dbReference type="EMBL" id="LBSM01000005">
    <property type="protein sequence ID" value="KKQ18398.1"/>
    <property type="molecule type" value="Genomic_DNA"/>
</dbReference>
<evidence type="ECO:0000256" key="8">
    <source>
        <dbReference type="ARBA" id="ARBA00022989"/>
    </source>
</evidence>
<sequence>MNLLLRKNKNILIILLLFFNWRIYLFLIAHLAQFLIPKFKTSFVGIEVLTGSNLPSFVWSFANFDGAHYVSISRSLYKQDFTQAFFPLYPLTIKFFSNLFAANPVLIALIISNLSFLIGLIIFFKLLSNLFSQEIALWSCVFLIIFPTSFYFGAAYSEGLFFLVIISSFYLFEKERLLEASIFGLFASATRLVGVFLAPSLIKNLRLKALTPAIIVPIGLVAYMIYLKIEFNDPLYFLKAQSIFGQERSTTQIILLPQVFWRYVKILATTSGLPLFNAVLELSSTIFTIILLILASKKVKKEWLIFSWLAIITPTLTGTLASMPRYILVAFPIYIVLAHIKSTLIKTTIVVFSLLILSVCVILFTRGYWVA</sequence>
<evidence type="ECO:0000256" key="10">
    <source>
        <dbReference type="SAM" id="Phobius"/>
    </source>
</evidence>
<dbReference type="AlphaFoldDB" id="A0A0G0FH75"/>
<evidence type="ECO:0000256" key="3">
    <source>
        <dbReference type="ARBA" id="ARBA00022502"/>
    </source>
</evidence>
<keyword evidence="4" id="KW-0328">Glycosyltransferase</keyword>
<dbReference type="Proteomes" id="UP000034508">
    <property type="component" value="Unassembled WGS sequence"/>
</dbReference>
<evidence type="ECO:0008006" key="13">
    <source>
        <dbReference type="Google" id="ProtNLM"/>
    </source>
</evidence>
<proteinExistence type="predicted"/>
<evidence type="ECO:0000256" key="2">
    <source>
        <dbReference type="ARBA" id="ARBA00004687"/>
    </source>
</evidence>
<feature type="transmembrane region" description="Helical" evidence="10">
    <location>
        <begin position="105"/>
        <end position="124"/>
    </location>
</feature>
<evidence type="ECO:0000256" key="7">
    <source>
        <dbReference type="ARBA" id="ARBA00022824"/>
    </source>
</evidence>
<comment type="caution">
    <text evidence="11">The sequence shown here is derived from an EMBL/GenBank/DDBJ whole genome shotgun (WGS) entry which is preliminary data.</text>
</comment>